<protein>
    <recommendedName>
        <fullName evidence="3">Hemerythrin-like domain-containing protein</fullName>
    </recommendedName>
</protein>
<proteinExistence type="predicted"/>
<dbReference type="RefSeq" id="WP_188745108.1">
    <property type="nucleotide sequence ID" value="NZ_BMIJ01000001.1"/>
</dbReference>
<dbReference type="Proteomes" id="UP000629025">
    <property type="component" value="Unassembled WGS sequence"/>
</dbReference>
<sequence>MQHGRYNIYTLIHKALRANMFDVLVAVGRVDDADSLAVRRELDRVIELLALCQAHLEHENNFIHKAILAERPNLHLITAEDHLEHERAISRLRGDVRAVLEVTEAGGQAPLLQLYRNLAIFVAENLQHMHVEETLNARILWEHFSDEQILAIEKQLVESLTPDEQFDSLIGMLTYIAHSERIELLHALSVQMPPDAFNQLLLALRGRLEDTYLDRLLALVMTGTAEQDESAA</sequence>
<organism evidence="1 2">
    <name type="scientific">Marinobacterium zhoushanense</name>
    <dbReference type="NCBI Taxonomy" id="1679163"/>
    <lineage>
        <taxon>Bacteria</taxon>
        <taxon>Pseudomonadati</taxon>
        <taxon>Pseudomonadota</taxon>
        <taxon>Gammaproteobacteria</taxon>
        <taxon>Oceanospirillales</taxon>
        <taxon>Oceanospirillaceae</taxon>
        <taxon>Marinobacterium</taxon>
    </lineage>
</organism>
<gene>
    <name evidence="1" type="ORF">GCM10011352_00500</name>
</gene>
<dbReference type="Gene3D" id="1.20.120.520">
    <property type="entry name" value="nmb1532 protein domain like"/>
    <property type="match status" value="1"/>
</dbReference>
<dbReference type="EMBL" id="BMIJ01000001">
    <property type="protein sequence ID" value="GGB78797.1"/>
    <property type="molecule type" value="Genomic_DNA"/>
</dbReference>
<name>A0ABQ1JYP3_9GAMM</name>
<keyword evidence="2" id="KW-1185">Reference proteome</keyword>
<evidence type="ECO:0000313" key="1">
    <source>
        <dbReference type="EMBL" id="GGB78797.1"/>
    </source>
</evidence>
<reference evidence="2" key="1">
    <citation type="journal article" date="2019" name="Int. J. Syst. Evol. Microbiol.">
        <title>The Global Catalogue of Microorganisms (GCM) 10K type strain sequencing project: providing services to taxonomists for standard genome sequencing and annotation.</title>
        <authorList>
            <consortium name="The Broad Institute Genomics Platform"/>
            <consortium name="The Broad Institute Genome Sequencing Center for Infectious Disease"/>
            <person name="Wu L."/>
            <person name="Ma J."/>
        </authorList>
    </citation>
    <scope>NUCLEOTIDE SEQUENCE [LARGE SCALE GENOMIC DNA]</scope>
    <source>
        <strain evidence="2">CGMCC 1.15341</strain>
    </source>
</reference>
<accession>A0ABQ1JYP3</accession>
<comment type="caution">
    <text evidence="1">The sequence shown here is derived from an EMBL/GenBank/DDBJ whole genome shotgun (WGS) entry which is preliminary data.</text>
</comment>
<evidence type="ECO:0000313" key="2">
    <source>
        <dbReference type="Proteomes" id="UP000629025"/>
    </source>
</evidence>
<evidence type="ECO:0008006" key="3">
    <source>
        <dbReference type="Google" id="ProtNLM"/>
    </source>
</evidence>